<evidence type="ECO:0000313" key="1">
    <source>
        <dbReference type="EMBL" id="VDK51895.1"/>
    </source>
</evidence>
<dbReference type="AlphaFoldDB" id="A0A183DAH5"/>
<protein>
    <submittedName>
        <fullName evidence="1 3">Uncharacterized protein</fullName>
    </submittedName>
</protein>
<evidence type="ECO:0000313" key="3">
    <source>
        <dbReference type="WBParaSite" id="GPUH_0000572401-mRNA-1"/>
    </source>
</evidence>
<proteinExistence type="predicted"/>
<reference evidence="1 2" key="2">
    <citation type="submission" date="2018-11" db="EMBL/GenBank/DDBJ databases">
        <authorList>
            <consortium name="Pathogen Informatics"/>
        </authorList>
    </citation>
    <scope>NUCLEOTIDE SEQUENCE [LARGE SCALE GENOMIC DNA]</scope>
</reference>
<dbReference type="EMBL" id="UYRT01012465">
    <property type="protein sequence ID" value="VDK51895.1"/>
    <property type="molecule type" value="Genomic_DNA"/>
</dbReference>
<gene>
    <name evidence="1" type="ORF">GPUH_LOCUS5715</name>
</gene>
<accession>A0A183DAH5</accession>
<name>A0A183DAH5_9BILA</name>
<dbReference type="Proteomes" id="UP000271098">
    <property type="component" value="Unassembled WGS sequence"/>
</dbReference>
<keyword evidence="2" id="KW-1185">Reference proteome</keyword>
<evidence type="ECO:0000313" key="2">
    <source>
        <dbReference type="Proteomes" id="UP000271098"/>
    </source>
</evidence>
<organism evidence="3">
    <name type="scientific">Gongylonema pulchrum</name>
    <dbReference type="NCBI Taxonomy" id="637853"/>
    <lineage>
        <taxon>Eukaryota</taxon>
        <taxon>Metazoa</taxon>
        <taxon>Ecdysozoa</taxon>
        <taxon>Nematoda</taxon>
        <taxon>Chromadorea</taxon>
        <taxon>Rhabditida</taxon>
        <taxon>Spirurina</taxon>
        <taxon>Spiruromorpha</taxon>
        <taxon>Spiruroidea</taxon>
        <taxon>Gongylonematidae</taxon>
        <taxon>Gongylonema</taxon>
    </lineage>
</organism>
<dbReference type="WBParaSite" id="GPUH_0000572401-mRNA-1">
    <property type="protein sequence ID" value="GPUH_0000572401-mRNA-1"/>
    <property type="gene ID" value="GPUH_0000572401"/>
</dbReference>
<reference evidence="3" key="1">
    <citation type="submission" date="2016-06" db="UniProtKB">
        <authorList>
            <consortium name="WormBaseParasite"/>
        </authorList>
    </citation>
    <scope>IDENTIFICATION</scope>
</reference>
<sequence>MLLSEVQQMSVSRRKETTVRTAAWNKMLRRTMVRAEKRGQCGYTRQVVEREEGRGQTSMKTNRERRLRRKIPTAHPKLFEKYIVQLDQATYRFEYMAFTHHFLAFLQNKFFFFICTAAVRDHIGFEDPSGPVGSAASDYEHITA</sequence>